<dbReference type="InterPro" id="IPR039420">
    <property type="entry name" value="WalR-like"/>
</dbReference>
<keyword evidence="3 8" id="KW-0597">Phosphoprotein</keyword>
<protein>
    <submittedName>
        <fullName evidence="12">Response regulator transcription factor</fullName>
    </submittedName>
</protein>
<dbReference type="OrthoDB" id="9802426at2"/>
<evidence type="ECO:0000256" key="7">
    <source>
        <dbReference type="ARBA" id="ARBA00023163"/>
    </source>
</evidence>
<keyword evidence="5" id="KW-0805">Transcription regulation</keyword>
<evidence type="ECO:0000256" key="6">
    <source>
        <dbReference type="ARBA" id="ARBA00023125"/>
    </source>
</evidence>
<evidence type="ECO:0000256" key="8">
    <source>
        <dbReference type="PROSITE-ProRule" id="PRU00169"/>
    </source>
</evidence>
<dbReference type="FunFam" id="3.40.50.2300:FF:000001">
    <property type="entry name" value="DNA-binding response regulator PhoB"/>
    <property type="match status" value="1"/>
</dbReference>
<keyword evidence="6 9" id="KW-0238">DNA-binding</keyword>
<dbReference type="CDD" id="cd00383">
    <property type="entry name" value="trans_reg_C"/>
    <property type="match status" value="1"/>
</dbReference>
<evidence type="ECO:0000256" key="4">
    <source>
        <dbReference type="ARBA" id="ARBA00023012"/>
    </source>
</evidence>
<dbReference type="EMBL" id="VHSG01000002">
    <property type="protein sequence ID" value="TQV86262.1"/>
    <property type="molecule type" value="Genomic_DNA"/>
</dbReference>
<dbReference type="PANTHER" id="PTHR48111">
    <property type="entry name" value="REGULATOR OF RPOS"/>
    <property type="match status" value="1"/>
</dbReference>
<dbReference type="SUPFAM" id="SSF46894">
    <property type="entry name" value="C-terminal effector domain of the bipartite response regulators"/>
    <property type="match status" value="1"/>
</dbReference>
<dbReference type="Proteomes" id="UP000319732">
    <property type="component" value="Unassembled WGS sequence"/>
</dbReference>
<dbReference type="Pfam" id="PF00072">
    <property type="entry name" value="Response_reg"/>
    <property type="match status" value="1"/>
</dbReference>
<dbReference type="GO" id="GO:0005829">
    <property type="term" value="C:cytosol"/>
    <property type="evidence" value="ECO:0007669"/>
    <property type="project" value="TreeGrafter"/>
</dbReference>
<dbReference type="PROSITE" id="PS50110">
    <property type="entry name" value="RESPONSE_REGULATORY"/>
    <property type="match status" value="1"/>
</dbReference>
<dbReference type="PANTHER" id="PTHR48111:SF47">
    <property type="entry name" value="TRANSCRIPTIONAL REGULATORY PROTEIN RSTA"/>
    <property type="match status" value="1"/>
</dbReference>
<evidence type="ECO:0000256" key="1">
    <source>
        <dbReference type="ARBA" id="ARBA00004496"/>
    </source>
</evidence>
<feature type="domain" description="OmpR/PhoB-type" evidence="11">
    <location>
        <begin position="135"/>
        <end position="234"/>
    </location>
</feature>
<dbReference type="GO" id="GO:0032993">
    <property type="term" value="C:protein-DNA complex"/>
    <property type="evidence" value="ECO:0007669"/>
    <property type="project" value="TreeGrafter"/>
</dbReference>
<dbReference type="InterPro" id="IPR016032">
    <property type="entry name" value="Sig_transdc_resp-reg_C-effctor"/>
</dbReference>
<dbReference type="Gene3D" id="1.10.10.10">
    <property type="entry name" value="Winged helix-like DNA-binding domain superfamily/Winged helix DNA-binding domain"/>
    <property type="match status" value="1"/>
</dbReference>
<dbReference type="GO" id="GO:0006355">
    <property type="term" value="P:regulation of DNA-templated transcription"/>
    <property type="evidence" value="ECO:0007669"/>
    <property type="project" value="InterPro"/>
</dbReference>
<comment type="subcellular location">
    <subcellularLocation>
        <location evidence="1">Cytoplasm</location>
    </subcellularLocation>
</comment>
<dbReference type="FunFam" id="1.10.10.10:FF:000099">
    <property type="entry name" value="Two-component system response regulator TorR"/>
    <property type="match status" value="1"/>
</dbReference>
<sequence>MQIETQRILVVEDDVKLADLVGTYLGKHHFEVAYAIDGKSGLAQARDTQPHLIILDLMLPEMDGLSVCRELRTWYRGRILVLTASDEDMDQVACLEIGADDYVTKPIHPRVLLARIRVLLRREEFEQPGATSAATDEIVYGGLSVHRGRRQVTLDGTPVVLTDAEFELLCLLAENPEQSLSRDAIMQATRGVQHDGLDRSIDNRIVALRRKLGDNKGLPKRIITVRGKGYLFVTDQW</sequence>
<evidence type="ECO:0000256" key="5">
    <source>
        <dbReference type="ARBA" id="ARBA00023015"/>
    </source>
</evidence>
<accession>A0A545U9W5</accession>
<dbReference type="RefSeq" id="WP_142902415.1">
    <property type="nucleotide sequence ID" value="NZ_ML660087.1"/>
</dbReference>
<gene>
    <name evidence="12" type="ORF">FKG94_01550</name>
</gene>
<keyword evidence="7" id="KW-0804">Transcription</keyword>
<evidence type="ECO:0000313" key="12">
    <source>
        <dbReference type="EMBL" id="TQV86262.1"/>
    </source>
</evidence>
<evidence type="ECO:0000256" key="2">
    <source>
        <dbReference type="ARBA" id="ARBA00022490"/>
    </source>
</evidence>
<dbReference type="Gene3D" id="3.40.50.2300">
    <property type="match status" value="1"/>
</dbReference>
<evidence type="ECO:0000259" key="11">
    <source>
        <dbReference type="PROSITE" id="PS51755"/>
    </source>
</evidence>
<keyword evidence="4" id="KW-0902">Two-component regulatory system</keyword>
<dbReference type="PROSITE" id="PS51755">
    <property type="entry name" value="OMPR_PHOB"/>
    <property type="match status" value="1"/>
</dbReference>
<proteinExistence type="predicted"/>
<evidence type="ECO:0000313" key="13">
    <source>
        <dbReference type="Proteomes" id="UP000319732"/>
    </source>
</evidence>
<keyword evidence="2" id="KW-0963">Cytoplasm</keyword>
<feature type="domain" description="Response regulatory" evidence="10">
    <location>
        <begin position="7"/>
        <end position="120"/>
    </location>
</feature>
<dbReference type="Pfam" id="PF00486">
    <property type="entry name" value="Trans_reg_C"/>
    <property type="match status" value="1"/>
</dbReference>
<dbReference type="InterPro" id="IPR011006">
    <property type="entry name" value="CheY-like_superfamily"/>
</dbReference>
<dbReference type="SUPFAM" id="SSF52172">
    <property type="entry name" value="CheY-like"/>
    <property type="match status" value="1"/>
</dbReference>
<name>A0A545U9W5_9GAMM</name>
<dbReference type="InterPro" id="IPR001867">
    <property type="entry name" value="OmpR/PhoB-type_DNA-bd"/>
</dbReference>
<organism evidence="12 13">
    <name type="scientific">Exilibacterium tricleocarpae</name>
    <dbReference type="NCBI Taxonomy" id="2591008"/>
    <lineage>
        <taxon>Bacteria</taxon>
        <taxon>Pseudomonadati</taxon>
        <taxon>Pseudomonadota</taxon>
        <taxon>Gammaproteobacteria</taxon>
        <taxon>Cellvibrionales</taxon>
        <taxon>Cellvibrionaceae</taxon>
        <taxon>Exilibacterium</taxon>
    </lineage>
</organism>
<keyword evidence="13" id="KW-1185">Reference proteome</keyword>
<evidence type="ECO:0000256" key="3">
    <source>
        <dbReference type="ARBA" id="ARBA00022553"/>
    </source>
</evidence>
<dbReference type="InterPro" id="IPR036388">
    <property type="entry name" value="WH-like_DNA-bd_sf"/>
</dbReference>
<evidence type="ECO:0000259" key="10">
    <source>
        <dbReference type="PROSITE" id="PS50110"/>
    </source>
</evidence>
<dbReference type="SMART" id="SM00862">
    <property type="entry name" value="Trans_reg_C"/>
    <property type="match status" value="1"/>
</dbReference>
<comment type="caution">
    <text evidence="12">The sequence shown here is derived from an EMBL/GenBank/DDBJ whole genome shotgun (WGS) entry which is preliminary data.</text>
</comment>
<evidence type="ECO:0000256" key="9">
    <source>
        <dbReference type="PROSITE-ProRule" id="PRU01091"/>
    </source>
</evidence>
<dbReference type="AlphaFoldDB" id="A0A545U9W5"/>
<dbReference type="InterPro" id="IPR001789">
    <property type="entry name" value="Sig_transdc_resp-reg_receiver"/>
</dbReference>
<dbReference type="GO" id="GO:0000156">
    <property type="term" value="F:phosphorelay response regulator activity"/>
    <property type="evidence" value="ECO:0007669"/>
    <property type="project" value="TreeGrafter"/>
</dbReference>
<feature type="DNA-binding region" description="OmpR/PhoB-type" evidence="9">
    <location>
        <begin position="135"/>
        <end position="234"/>
    </location>
</feature>
<dbReference type="SMART" id="SM00448">
    <property type="entry name" value="REC"/>
    <property type="match status" value="1"/>
</dbReference>
<dbReference type="Gene3D" id="6.10.250.690">
    <property type="match status" value="1"/>
</dbReference>
<dbReference type="GO" id="GO:0000976">
    <property type="term" value="F:transcription cis-regulatory region binding"/>
    <property type="evidence" value="ECO:0007669"/>
    <property type="project" value="TreeGrafter"/>
</dbReference>
<feature type="modified residue" description="4-aspartylphosphate" evidence="8">
    <location>
        <position position="56"/>
    </location>
</feature>
<reference evidence="12 13" key="1">
    <citation type="submission" date="2019-06" db="EMBL/GenBank/DDBJ databases">
        <title>Whole genome sequence for Cellvibrionaceae sp. R142.</title>
        <authorList>
            <person name="Wang G."/>
        </authorList>
    </citation>
    <scope>NUCLEOTIDE SEQUENCE [LARGE SCALE GENOMIC DNA]</scope>
    <source>
        <strain evidence="12 13">R142</strain>
    </source>
</reference>